<evidence type="ECO:0000313" key="3">
    <source>
        <dbReference type="Proteomes" id="UP001151760"/>
    </source>
</evidence>
<feature type="compositionally biased region" description="Polar residues" evidence="1">
    <location>
        <begin position="1"/>
        <end position="17"/>
    </location>
</feature>
<accession>A0ABQ5DP96</accession>
<feature type="compositionally biased region" description="Low complexity" evidence="1">
    <location>
        <begin position="68"/>
        <end position="81"/>
    </location>
</feature>
<gene>
    <name evidence="2" type="ORF">Tco_0940881</name>
</gene>
<evidence type="ECO:0000256" key="1">
    <source>
        <dbReference type="SAM" id="MobiDB-lite"/>
    </source>
</evidence>
<sequence>MKNRIILTTINLDSSTSSEEHKDDIQPSKKPKITIIPPKQLFIDLTNEDTITPSPKLHESSPSAPNAPSKTPSTKDTSSSSIDYTPKSPTLSSSPFTNGYLNPPLSPPPRVPPPHPT</sequence>
<keyword evidence="3" id="KW-1185">Reference proteome</keyword>
<feature type="compositionally biased region" description="Polar residues" evidence="1">
    <location>
        <begin position="87"/>
        <end position="100"/>
    </location>
</feature>
<dbReference type="EMBL" id="BQNB010015524">
    <property type="protein sequence ID" value="GJT41016.1"/>
    <property type="molecule type" value="Genomic_DNA"/>
</dbReference>
<reference evidence="2" key="2">
    <citation type="submission" date="2022-01" db="EMBL/GenBank/DDBJ databases">
        <authorList>
            <person name="Yamashiro T."/>
            <person name="Shiraishi A."/>
            <person name="Satake H."/>
            <person name="Nakayama K."/>
        </authorList>
    </citation>
    <scope>NUCLEOTIDE SEQUENCE</scope>
</reference>
<dbReference type="Proteomes" id="UP001151760">
    <property type="component" value="Unassembled WGS sequence"/>
</dbReference>
<feature type="compositionally biased region" description="Pro residues" evidence="1">
    <location>
        <begin position="104"/>
        <end position="117"/>
    </location>
</feature>
<evidence type="ECO:0000313" key="2">
    <source>
        <dbReference type="EMBL" id="GJT41016.1"/>
    </source>
</evidence>
<feature type="compositionally biased region" description="Basic and acidic residues" evidence="1">
    <location>
        <begin position="18"/>
        <end position="27"/>
    </location>
</feature>
<proteinExistence type="predicted"/>
<reference evidence="2" key="1">
    <citation type="journal article" date="2022" name="Int. J. Mol. Sci.">
        <title>Draft Genome of Tanacetum Coccineum: Genomic Comparison of Closely Related Tanacetum-Family Plants.</title>
        <authorList>
            <person name="Yamashiro T."/>
            <person name="Shiraishi A."/>
            <person name="Nakayama K."/>
            <person name="Satake H."/>
        </authorList>
    </citation>
    <scope>NUCLEOTIDE SEQUENCE</scope>
</reference>
<comment type="caution">
    <text evidence="2">The sequence shown here is derived from an EMBL/GenBank/DDBJ whole genome shotgun (WGS) entry which is preliminary data.</text>
</comment>
<organism evidence="2 3">
    <name type="scientific">Tanacetum coccineum</name>
    <dbReference type="NCBI Taxonomy" id="301880"/>
    <lineage>
        <taxon>Eukaryota</taxon>
        <taxon>Viridiplantae</taxon>
        <taxon>Streptophyta</taxon>
        <taxon>Embryophyta</taxon>
        <taxon>Tracheophyta</taxon>
        <taxon>Spermatophyta</taxon>
        <taxon>Magnoliopsida</taxon>
        <taxon>eudicotyledons</taxon>
        <taxon>Gunneridae</taxon>
        <taxon>Pentapetalae</taxon>
        <taxon>asterids</taxon>
        <taxon>campanulids</taxon>
        <taxon>Asterales</taxon>
        <taxon>Asteraceae</taxon>
        <taxon>Asteroideae</taxon>
        <taxon>Anthemideae</taxon>
        <taxon>Anthemidinae</taxon>
        <taxon>Tanacetum</taxon>
    </lineage>
</organism>
<name>A0ABQ5DP96_9ASTR</name>
<protein>
    <submittedName>
        <fullName evidence="2">Uncharacterized protein</fullName>
    </submittedName>
</protein>
<feature type="region of interest" description="Disordered" evidence="1">
    <location>
        <begin position="1"/>
        <end position="117"/>
    </location>
</feature>